<comment type="caution">
    <text evidence="2">The sequence shown here is derived from an EMBL/GenBank/DDBJ whole genome shotgun (WGS) entry which is preliminary data.</text>
</comment>
<gene>
    <name evidence="2" type="ORF">OMAG_001730</name>
</gene>
<evidence type="ECO:0000259" key="1">
    <source>
        <dbReference type="Pfam" id="PF07929"/>
    </source>
</evidence>
<dbReference type="SUPFAM" id="SSF159941">
    <property type="entry name" value="MM3350-like"/>
    <property type="match status" value="1"/>
</dbReference>
<proteinExistence type="predicted"/>
<feature type="domain" description="Plasmid pRiA4b Orf3-like" evidence="1">
    <location>
        <begin position="138"/>
        <end position="264"/>
    </location>
</feature>
<sequence length="269" mass="31443">MVEPIRKIAFLLNKSEMNLLVESSLVTKGVEKHIVKAVPKGAKYQIEFSADELECLRDSVAFCADHEKFKKKAIKWRNLFYKLVMFYLLVLGLKVQKNGPGVPIETACKKEASKLISRKKFFQYYIFNVWIEPSFLYKSGKKIFREIGISADESLYKLAEMITRAFNFYFDHAFGFYDNFKNVRNSKKAYELLFDMGEEAFNPETKGVKKTKIQEVFKKVGNKMLFLFDYGDEWHFGVELKRIRQEKNAKAKPVILKKTGKAPKQYPSW</sequence>
<reference evidence="2 3" key="1">
    <citation type="submission" date="2015-02" db="EMBL/GenBank/DDBJ databases">
        <title>Single-cell genomics of uncultivated deep-branching MTB reveals a conserved set of magnetosome genes.</title>
        <authorList>
            <person name="Kolinko S."/>
            <person name="Richter M."/>
            <person name="Glockner F.O."/>
            <person name="Brachmann A."/>
            <person name="Schuler D."/>
        </authorList>
    </citation>
    <scope>NUCLEOTIDE SEQUENCE [LARGE SCALE GENOMIC DNA]</scope>
    <source>
        <strain evidence="2">SKK-01</strain>
    </source>
</reference>
<dbReference type="InterPro" id="IPR024047">
    <property type="entry name" value="MM3350-like_sf"/>
</dbReference>
<accession>A0A0F0CSI7</accession>
<protein>
    <submittedName>
        <fullName evidence="2">Plasmid pRiA4b ORF-3-like protein</fullName>
    </submittedName>
</protein>
<dbReference type="AlphaFoldDB" id="A0A0F0CSI7"/>
<dbReference type="Proteomes" id="UP000033428">
    <property type="component" value="Unassembled WGS sequence"/>
</dbReference>
<dbReference type="Pfam" id="PF07929">
    <property type="entry name" value="PRiA4_ORF3"/>
    <property type="match status" value="1"/>
</dbReference>
<dbReference type="PATRIC" id="fig|1609969.3.peg.1855"/>
<evidence type="ECO:0000313" key="2">
    <source>
        <dbReference type="EMBL" id="KJJ84410.1"/>
    </source>
</evidence>
<dbReference type="InterPro" id="IPR012912">
    <property type="entry name" value="Plasmid_pRiA4b_Orf3-like"/>
</dbReference>
<dbReference type="Gene3D" id="3.10.290.30">
    <property type="entry name" value="MM3350-like"/>
    <property type="match status" value="1"/>
</dbReference>
<evidence type="ECO:0000313" key="3">
    <source>
        <dbReference type="Proteomes" id="UP000033428"/>
    </source>
</evidence>
<keyword evidence="3" id="KW-1185">Reference proteome</keyword>
<name>A0A0F0CSI7_9BACT</name>
<organism evidence="2 3">
    <name type="scientific">Candidatus Omnitrophus magneticus</name>
    <dbReference type="NCBI Taxonomy" id="1609969"/>
    <lineage>
        <taxon>Bacteria</taxon>
        <taxon>Pseudomonadati</taxon>
        <taxon>Candidatus Omnitrophota</taxon>
        <taxon>Candidatus Omnitrophus</taxon>
    </lineage>
</organism>
<dbReference type="EMBL" id="JYNY01000369">
    <property type="protein sequence ID" value="KJJ84410.1"/>
    <property type="molecule type" value="Genomic_DNA"/>
</dbReference>